<dbReference type="EMBL" id="UGGQ01000006">
    <property type="protein sequence ID" value="STO16771.1"/>
    <property type="molecule type" value="Genomic_DNA"/>
</dbReference>
<evidence type="ECO:0000313" key="3">
    <source>
        <dbReference type="Proteomes" id="UP000255284"/>
    </source>
</evidence>
<dbReference type="Proteomes" id="UP000582487">
    <property type="component" value="Unassembled WGS sequence"/>
</dbReference>
<dbReference type="EMBL" id="JABCUV010000025">
    <property type="protein sequence ID" value="NMW94228.1"/>
    <property type="molecule type" value="Genomic_DNA"/>
</dbReference>
<dbReference type="Gene3D" id="3.40.960.10">
    <property type="entry name" value="VSR Endonuclease"/>
    <property type="match status" value="1"/>
</dbReference>
<dbReference type="OrthoDB" id="2594539at2"/>
<protein>
    <recommendedName>
        <fullName evidence="5">DUF559 domain-containing protein</fullName>
    </recommendedName>
</protein>
<gene>
    <name evidence="1" type="ORF">HHJ74_11190</name>
    <name evidence="2" type="ORF">NCTC11819_01345</name>
</gene>
<dbReference type="AlphaFoldDB" id="A0A2J9KSM9"/>
<organism evidence="2 3">
    <name type="scientific">Mobiluncus mulieris</name>
    <dbReference type="NCBI Taxonomy" id="2052"/>
    <lineage>
        <taxon>Bacteria</taxon>
        <taxon>Bacillati</taxon>
        <taxon>Actinomycetota</taxon>
        <taxon>Actinomycetes</taxon>
        <taxon>Actinomycetales</taxon>
        <taxon>Actinomycetaceae</taxon>
        <taxon>Mobiluncus</taxon>
    </lineage>
</organism>
<accession>A0A2J9KSM9</accession>
<dbReference type="GeneID" id="61168590"/>
<dbReference type="RefSeq" id="WP_004013862.1">
    <property type="nucleotide sequence ID" value="NZ_JABCUT010000019.1"/>
</dbReference>
<evidence type="ECO:0000313" key="2">
    <source>
        <dbReference type="EMBL" id="STO16771.1"/>
    </source>
</evidence>
<reference evidence="1 4" key="2">
    <citation type="submission" date="2020-04" db="EMBL/GenBank/DDBJ databases">
        <title>Antimicrobial susceptibility and clonality of vaginal-derived multi-drug resistant Mobiluncus isolates in China.</title>
        <authorList>
            <person name="Zhang X."/>
        </authorList>
    </citation>
    <scope>NUCLEOTIDE SEQUENCE [LARGE SCALE GENOMIC DNA]</scope>
    <source>
        <strain evidence="1 4">7</strain>
    </source>
</reference>
<dbReference type="Proteomes" id="UP000255284">
    <property type="component" value="Unassembled WGS sequence"/>
</dbReference>
<proteinExistence type="predicted"/>
<reference evidence="2 3" key="1">
    <citation type="submission" date="2018-06" db="EMBL/GenBank/DDBJ databases">
        <authorList>
            <consortium name="Pathogen Informatics"/>
            <person name="Doyle S."/>
        </authorList>
    </citation>
    <scope>NUCLEOTIDE SEQUENCE [LARGE SCALE GENOMIC DNA]</scope>
    <source>
        <strain evidence="2 3">NCTC11819</strain>
    </source>
</reference>
<evidence type="ECO:0000313" key="1">
    <source>
        <dbReference type="EMBL" id="NMW94228.1"/>
    </source>
</evidence>
<comment type="caution">
    <text evidence="2">The sequence shown here is derived from an EMBL/GenBank/DDBJ whole genome shotgun (WGS) entry which is preliminary data.</text>
</comment>
<evidence type="ECO:0008006" key="5">
    <source>
        <dbReference type="Google" id="ProtNLM"/>
    </source>
</evidence>
<name>A0A2J9KSM9_9ACTO</name>
<evidence type="ECO:0000313" key="4">
    <source>
        <dbReference type="Proteomes" id="UP000582487"/>
    </source>
</evidence>
<sequence length="291" mass="32567">MDPELEEFMKLNQGAYPLRELNTYFGRYSLACASRAGQLKVIKRCVAYLPGTDRRVVVARANRGHVACVTALRKWGVDTLRRPRKIHVAVAHNCHRIHTKNTVIHRILPAAPSLSRLYVDDPVATVVCALKCVDTPEEREVIVDSALFKGLATKEQLLAEVGERGSVEVRQAIELGSYRARSPLETNARRVLRGLGLNVKVGQVIAGIGEVDMVVSNGVHEVIVELDGYEWHARHSQFVEDRRRSRESLINQLATLRFTWDDVESGQFKTDIIRYFKNHGGLSGAGEEYGS</sequence>